<dbReference type="Gene3D" id="3.30.2030.20">
    <property type="match status" value="1"/>
</dbReference>
<evidence type="ECO:0000256" key="1">
    <source>
        <dbReference type="ARBA" id="ARBA00004193"/>
    </source>
</evidence>
<dbReference type="AlphaFoldDB" id="A0A164IQF2"/>
<keyword evidence="8" id="KW-1185">Reference proteome</keyword>
<evidence type="ECO:0000256" key="5">
    <source>
        <dbReference type="ARBA" id="ARBA00023139"/>
    </source>
</evidence>
<dbReference type="STRING" id="455432.AWN90_07745"/>
<accession>A0A164IQF2</accession>
<keyword evidence="3" id="KW-0732">Signal</keyword>
<keyword evidence="2" id="KW-1003">Cell membrane</keyword>
<dbReference type="Pfam" id="PF16708">
    <property type="entry name" value="LppA"/>
    <property type="match status" value="1"/>
</dbReference>
<dbReference type="EMBL" id="LWGR01000019">
    <property type="protein sequence ID" value="KZM69659.1"/>
    <property type="molecule type" value="Genomic_DNA"/>
</dbReference>
<dbReference type="GO" id="GO:0005886">
    <property type="term" value="C:plasma membrane"/>
    <property type="evidence" value="ECO:0007669"/>
    <property type="project" value="UniProtKB-SubCell"/>
</dbReference>
<gene>
    <name evidence="7" type="ORF">AWN90_07745</name>
</gene>
<name>A0A164IQF2_9NOCA</name>
<keyword evidence="6" id="KW-0449">Lipoprotein</keyword>
<comment type="subcellular location">
    <subcellularLocation>
        <location evidence="1">Cell membrane</location>
        <topology evidence="1">Lipid-anchor</topology>
    </subcellularLocation>
</comment>
<evidence type="ECO:0000256" key="4">
    <source>
        <dbReference type="ARBA" id="ARBA00023136"/>
    </source>
</evidence>
<evidence type="ECO:0000256" key="3">
    <source>
        <dbReference type="ARBA" id="ARBA00022729"/>
    </source>
</evidence>
<keyword evidence="5" id="KW-0564">Palmitate</keyword>
<evidence type="ECO:0000313" key="8">
    <source>
        <dbReference type="Proteomes" id="UP000076512"/>
    </source>
</evidence>
<dbReference type="InterPro" id="IPR032018">
    <property type="entry name" value="LppA/LppB/LprP"/>
</dbReference>
<protein>
    <recommendedName>
        <fullName evidence="9">Lipoprotein LppV</fullName>
    </recommendedName>
</protein>
<keyword evidence="4" id="KW-0472">Membrane</keyword>
<evidence type="ECO:0008006" key="9">
    <source>
        <dbReference type="Google" id="ProtNLM"/>
    </source>
</evidence>
<evidence type="ECO:0000313" key="7">
    <source>
        <dbReference type="EMBL" id="KZM69659.1"/>
    </source>
</evidence>
<evidence type="ECO:0000256" key="2">
    <source>
        <dbReference type="ARBA" id="ARBA00022475"/>
    </source>
</evidence>
<dbReference type="RefSeq" id="WP_067578961.1">
    <property type="nucleotide sequence ID" value="NZ_KV411303.1"/>
</dbReference>
<sequence>MKLSFERTTIVVGAIALALVVGAVLVIGRQLMTEGDSSKPTSDKETAAATQRLLGRPSLEDAEAQLRSAVEQIAAAGTDLIPGMQWSWNRERTPSGCDKPYDRTDGRIVYLQEYVSNTPVPDNVWQAFAERAHAIAAQVGATTPETMQNAPGNHDVWFFNPEDGTTIKIGSQVATVISGTVGCHLPASRLTPPTRPTS</sequence>
<proteinExistence type="predicted"/>
<organism evidence="7 8">
    <name type="scientific">Nocardia terpenica</name>
    <dbReference type="NCBI Taxonomy" id="455432"/>
    <lineage>
        <taxon>Bacteria</taxon>
        <taxon>Bacillati</taxon>
        <taxon>Actinomycetota</taxon>
        <taxon>Actinomycetes</taxon>
        <taxon>Mycobacteriales</taxon>
        <taxon>Nocardiaceae</taxon>
        <taxon>Nocardia</taxon>
    </lineage>
</organism>
<reference evidence="7 8" key="1">
    <citation type="submission" date="2016-04" db="EMBL/GenBank/DDBJ databases">
        <authorList>
            <person name="Evans L.H."/>
            <person name="Alamgir A."/>
            <person name="Owens N."/>
            <person name="Weber N.D."/>
            <person name="Virtaneva K."/>
            <person name="Barbian K."/>
            <person name="Babar A."/>
            <person name="Rosenke K."/>
        </authorList>
    </citation>
    <scope>NUCLEOTIDE SEQUENCE [LARGE SCALE GENOMIC DNA]</scope>
    <source>
        <strain evidence="7 8">IFM 0406</strain>
    </source>
</reference>
<comment type="caution">
    <text evidence="7">The sequence shown here is derived from an EMBL/GenBank/DDBJ whole genome shotgun (WGS) entry which is preliminary data.</text>
</comment>
<evidence type="ECO:0000256" key="6">
    <source>
        <dbReference type="ARBA" id="ARBA00023288"/>
    </source>
</evidence>
<dbReference type="Proteomes" id="UP000076512">
    <property type="component" value="Unassembled WGS sequence"/>
</dbReference>